<dbReference type="GeneID" id="6369962"/>
<protein>
    <submittedName>
        <fullName evidence="1">Uncharacterized protein</fullName>
    </submittedName>
</protein>
<dbReference type="KEGG" id="vg:6369962"/>
<evidence type="ECO:0000313" key="2">
    <source>
        <dbReference type="Proteomes" id="UP000001034"/>
    </source>
</evidence>
<accession>B2ZXP4</accession>
<proteinExistence type="predicted"/>
<dbReference type="RefSeq" id="YP_001949899.1">
    <property type="nucleotide sequence ID" value="NC_010811.2"/>
</dbReference>
<reference evidence="1 2" key="1">
    <citation type="journal article" date="2010" name="Virology">
        <title>A jumbo phage infecting the phytopathogen Ralstonia solanacearum defines a new lineage of the Myoviridae family.</title>
        <authorList>
            <person name="Yamada T."/>
            <person name="Satoh S."/>
            <person name="Ishikawa H."/>
            <person name="Fujiwara A."/>
            <person name="Kawasaki T."/>
            <person name="Fujie M."/>
            <person name="Ogata H."/>
        </authorList>
    </citation>
    <scope>NUCLEOTIDE SEQUENCE [LARGE SCALE GENOMIC DNA]</scope>
</reference>
<name>B2ZXP4_9CAUD</name>
<dbReference type="EMBL" id="AB366653">
    <property type="protein sequence ID" value="BAG41469.1"/>
    <property type="molecule type" value="Genomic_DNA"/>
</dbReference>
<dbReference type="Proteomes" id="UP000001034">
    <property type="component" value="Segment"/>
</dbReference>
<sequence length="151" mass="17033">MAKAKEAVKPYNMVLVRESVQGCDEGYVVVAYRSDPTNKVRRRDLPATMYFGSGPSLSVTPKPGHESFMLDTTGKHKSWIDKEELKAEGYSPSEAFVYYRRVPLTKEEQAMVDLFDEILARATLPVDLKERITAYLKEIQEGTVDDPVVSI</sequence>
<evidence type="ECO:0000313" key="1">
    <source>
        <dbReference type="EMBL" id="BAG41469.1"/>
    </source>
</evidence>
<organism evidence="1 2">
    <name type="scientific">Ralstonia phage phiRSL1</name>
    <dbReference type="NCBI Taxonomy" id="1980924"/>
    <lineage>
        <taxon>Viruses</taxon>
        <taxon>Duplodnaviria</taxon>
        <taxon>Heunggongvirae</taxon>
        <taxon>Uroviricota</taxon>
        <taxon>Caudoviricetes</taxon>
        <taxon>Mieseafarmvirus</taxon>
        <taxon>Mieseafarmvirus RSL1</taxon>
    </lineage>
</organism>
<keyword evidence="2" id="KW-1185">Reference proteome</keyword>